<dbReference type="GO" id="GO:0006412">
    <property type="term" value="P:translation"/>
    <property type="evidence" value="ECO:0007669"/>
    <property type="project" value="TreeGrafter"/>
</dbReference>
<evidence type="ECO:0000259" key="1">
    <source>
        <dbReference type="PROSITE" id="PS50126"/>
    </source>
</evidence>
<dbReference type="SUPFAM" id="SSF53098">
    <property type="entry name" value="Ribonuclease H-like"/>
    <property type="match status" value="1"/>
</dbReference>
<dbReference type="Pfam" id="PF09371">
    <property type="entry name" value="Tex_N"/>
    <property type="match status" value="1"/>
</dbReference>
<dbReference type="InterPro" id="IPR010994">
    <property type="entry name" value="RuvA_2-like"/>
</dbReference>
<sequence length="708" mass="79767">MNLDQFVIKKLGLSAKNVQNTIKLLQEDATVPFIARYRKEQTGNLDETQIQQILEELQYFKNLEKRKQSILEAIESQDALTNQLKSKIENAENLTILEDLYLPFKKKRKTKADTARENGLEPLAKMIMAQNSPDIYAAASKFVKNEINSEAEALEGAKHIIAEWINENQFVRNRIRQLYSRKAEISSKVIKAKSTEEEAQKFQQYFDWQEFLKRIPSHRFLAIYRGDKEGILKLKIEVDKAEALKIITDSIIKNRHSASATLIEEAATDAFSRLLKPSFFTEFLNETKLKADEEAIKVFSLNLEQLLMAPPLGEKRILAIDPGFKSGCKVVCLDENGKLEHNENIYPHPPQKEHSLAAKKIKSLVNAHKIEAISIGNGTASRETDQFIKAIPFDRDVEVYVVNEAGASVYSASKVAREEFPNYDITVRGAVSIGRRLSDPLAELVKIDPKSIGVGQYQHEVDQNLLKQRLDTTVMSTVNKIGINLNTASKELLSYVSGLGPSLAENIIKTRTEKGAFQSRKELLKVPRLGAKAFEQSAGFLRIKNAKNPLDNSAVHPESYTIVEKMAKDLSVEISDLIGNKKRLQQIKLEHYITENTGLPTLKDILAELEKPGVDPREKISIFSFEESIREITDLKPGMKLPGLVNNITNFGCFVNIGLKQSGLVHISKLSNTYVSDVTQIVRLNQEVEVTVLEVDLARKRIQLSMVD</sequence>
<dbReference type="AlphaFoldDB" id="A0A9X1ZTE1"/>
<dbReference type="PANTHER" id="PTHR10724">
    <property type="entry name" value="30S RIBOSOMAL PROTEIN S1"/>
    <property type="match status" value="1"/>
</dbReference>
<dbReference type="SUPFAM" id="SSF47781">
    <property type="entry name" value="RuvA domain 2-like"/>
    <property type="match status" value="2"/>
</dbReference>
<organism evidence="2 3">
    <name type="scientific">Zunongwangia pacifica</name>
    <dbReference type="NCBI Taxonomy" id="2911062"/>
    <lineage>
        <taxon>Bacteria</taxon>
        <taxon>Pseudomonadati</taxon>
        <taxon>Bacteroidota</taxon>
        <taxon>Flavobacteriia</taxon>
        <taxon>Flavobacteriales</taxon>
        <taxon>Flavobacteriaceae</taxon>
        <taxon>Zunongwangia</taxon>
    </lineage>
</organism>
<dbReference type="FunFam" id="2.40.50.140:FF:000051">
    <property type="entry name" value="RNA-binding transcriptional accessory protein"/>
    <property type="match status" value="1"/>
</dbReference>
<evidence type="ECO:0000313" key="3">
    <source>
        <dbReference type="Proteomes" id="UP001139521"/>
    </source>
</evidence>
<accession>A0A9X1ZTE1</accession>
<evidence type="ECO:0000313" key="2">
    <source>
        <dbReference type="EMBL" id="MCL6217295.1"/>
    </source>
</evidence>
<dbReference type="InterPro" id="IPR006641">
    <property type="entry name" value="YqgF/RNaseH-like_dom"/>
</dbReference>
<dbReference type="SMART" id="SM00732">
    <property type="entry name" value="YqgFc"/>
    <property type="match status" value="1"/>
</dbReference>
<dbReference type="SMART" id="SM00316">
    <property type="entry name" value="S1"/>
    <property type="match status" value="1"/>
</dbReference>
<dbReference type="InterPro" id="IPR018974">
    <property type="entry name" value="Tex-like_N"/>
</dbReference>
<dbReference type="SUPFAM" id="SSF158832">
    <property type="entry name" value="Tex N-terminal region-like"/>
    <property type="match status" value="1"/>
</dbReference>
<dbReference type="EMBL" id="JAKHSK010000003">
    <property type="protein sequence ID" value="MCL6217295.1"/>
    <property type="molecule type" value="Genomic_DNA"/>
</dbReference>
<dbReference type="GO" id="GO:0005737">
    <property type="term" value="C:cytoplasm"/>
    <property type="evidence" value="ECO:0007669"/>
    <property type="project" value="UniProtKB-ARBA"/>
</dbReference>
<dbReference type="GO" id="GO:0003735">
    <property type="term" value="F:structural constituent of ribosome"/>
    <property type="evidence" value="ECO:0007669"/>
    <property type="project" value="TreeGrafter"/>
</dbReference>
<dbReference type="InterPro" id="IPR055179">
    <property type="entry name" value="Tex-like_central_region"/>
</dbReference>
<dbReference type="InterPro" id="IPR012340">
    <property type="entry name" value="NA-bd_OB-fold"/>
</dbReference>
<reference evidence="2" key="1">
    <citation type="submission" date="2022-01" db="EMBL/GenBank/DDBJ databases">
        <title>Genome sequencing of Zunongwangia sp. M21534 genome.</title>
        <authorList>
            <person name="Chen Y."/>
            <person name="Dong C."/>
            <person name="Shao Z."/>
        </authorList>
    </citation>
    <scope>NUCLEOTIDE SEQUENCE</scope>
    <source>
        <strain evidence="2">MCCC M21534</strain>
    </source>
</reference>
<dbReference type="PANTHER" id="PTHR10724:SF10">
    <property type="entry name" value="S1 RNA-BINDING DOMAIN-CONTAINING PROTEIN 1"/>
    <property type="match status" value="1"/>
</dbReference>
<keyword evidence="3" id="KW-1185">Reference proteome</keyword>
<dbReference type="InterPro" id="IPR023323">
    <property type="entry name" value="Tex-like_dom_sf"/>
</dbReference>
<dbReference type="InterPro" id="IPR003029">
    <property type="entry name" value="S1_domain"/>
</dbReference>
<gene>
    <name evidence="2" type="ORF">L1967_03220</name>
</gene>
<dbReference type="Gene3D" id="2.40.50.140">
    <property type="entry name" value="Nucleic acid-binding proteins"/>
    <property type="match status" value="1"/>
</dbReference>
<dbReference type="InterPro" id="IPR023319">
    <property type="entry name" value="Tex-like_HTH_dom_sf"/>
</dbReference>
<dbReference type="FunFam" id="1.10.150.310:FF:000001">
    <property type="entry name" value="RNA-binding transcriptional accessory protein"/>
    <property type="match status" value="1"/>
</dbReference>
<dbReference type="FunFam" id="1.10.10.650:FF:000001">
    <property type="entry name" value="S1 RNA-binding domain 1"/>
    <property type="match status" value="1"/>
</dbReference>
<proteinExistence type="predicted"/>
<dbReference type="Proteomes" id="UP001139521">
    <property type="component" value="Unassembled WGS sequence"/>
</dbReference>
<dbReference type="Pfam" id="PF17674">
    <property type="entry name" value="HHH_9"/>
    <property type="match status" value="1"/>
</dbReference>
<dbReference type="InterPro" id="IPR044146">
    <property type="entry name" value="S1_Tex"/>
</dbReference>
<dbReference type="SUPFAM" id="SSF50249">
    <property type="entry name" value="Nucleic acid-binding proteins"/>
    <property type="match status" value="1"/>
</dbReference>
<dbReference type="Gene3D" id="1.10.10.650">
    <property type="entry name" value="RuvA domain 2-like"/>
    <property type="match status" value="1"/>
</dbReference>
<dbReference type="Gene3D" id="1.10.3500.10">
    <property type="entry name" value="Tex N-terminal region-like"/>
    <property type="match status" value="1"/>
</dbReference>
<dbReference type="Pfam" id="PF16921">
    <property type="entry name" value="Tex_YqgF"/>
    <property type="match status" value="1"/>
</dbReference>
<dbReference type="InterPro" id="IPR041692">
    <property type="entry name" value="HHH_9"/>
</dbReference>
<dbReference type="PROSITE" id="PS50126">
    <property type="entry name" value="S1"/>
    <property type="match status" value="1"/>
</dbReference>
<dbReference type="Pfam" id="PF22706">
    <property type="entry name" value="Tex_central_region"/>
    <property type="match status" value="1"/>
</dbReference>
<dbReference type="FunFam" id="3.30.420.140:FF:000001">
    <property type="entry name" value="RNA-binding transcriptional accessory protein"/>
    <property type="match status" value="1"/>
</dbReference>
<dbReference type="Pfam" id="PF00575">
    <property type="entry name" value="S1"/>
    <property type="match status" value="1"/>
</dbReference>
<dbReference type="Pfam" id="PF12836">
    <property type="entry name" value="HHH_3"/>
    <property type="match status" value="1"/>
</dbReference>
<name>A0A9X1ZTE1_9FLAO</name>
<dbReference type="Gene3D" id="1.10.150.310">
    <property type="entry name" value="Tex RuvX-like domain-like"/>
    <property type="match status" value="1"/>
</dbReference>
<dbReference type="RefSeq" id="WP_249600280.1">
    <property type="nucleotide sequence ID" value="NZ_JAKHSK010000003.1"/>
</dbReference>
<comment type="caution">
    <text evidence="2">The sequence shown here is derived from an EMBL/GenBank/DDBJ whole genome shotgun (WGS) entry which is preliminary data.</text>
</comment>
<dbReference type="InterPro" id="IPR012337">
    <property type="entry name" value="RNaseH-like_sf"/>
</dbReference>
<protein>
    <submittedName>
        <fullName evidence="2">RNA-binding transcriptional accessory protein</fullName>
    </submittedName>
</protein>
<dbReference type="GO" id="GO:0003729">
    <property type="term" value="F:mRNA binding"/>
    <property type="evidence" value="ECO:0007669"/>
    <property type="project" value="UniProtKB-ARBA"/>
</dbReference>
<dbReference type="InterPro" id="IPR050437">
    <property type="entry name" value="Ribos_protein_bS1-like"/>
</dbReference>
<dbReference type="GO" id="GO:0006139">
    <property type="term" value="P:nucleobase-containing compound metabolic process"/>
    <property type="evidence" value="ECO:0007669"/>
    <property type="project" value="InterPro"/>
</dbReference>
<dbReference type="InterPro" id="IPR037027">
    <property type="entry name" value="YqgF/RNaseH-like_dom_sf"/>
</dbReference>
<feature type="domain" description="S1 motif" evidence="1">
    <location>
        <begin position="638"/>
        <end position="707"/>
    </location>
</feature>
<dbReference type="Gene3D" id="3.30.420.140">
    <property type="entry name" value="YqgF/RNase H-like domain"/>
    <property type="match status" value="1"/>
</dbReference>
<dbReference type="InterPro" id="IPR032639">
    <property type="entry name" value="Tex_YqgF"/>
</dbReference>
<dbReference type="CDD" id="cd05685">
    <property type="entry name" value="S1_Tex"/>
    <property type="match status" value="1"/>
</dbReference>